<evidence type="ECO:0000256" key="8">
    <source>
        <dbReference type="ARBA" id="ARBA00022692"/>
    </source>
</evidence>
<keyword evidence="14" id="KW-0560">Oxidoreductase</keyword>
<evidence type="ECO:0000256" key="3">
    <source>
        <dbReference type="ARBA" id="ARBA00004991"/>
    </source>
</evidence>
<evidence type="ECO:0000256" key="16">
    <source>
        <dbReference type="ARBA" id="ARBA00023098"/>
    </source>
</evidence>
<evidence type="ECO:0000256" key="6">
    <source>
        <dbReference type="ARBA" id="ARBA00022516"/>
    </source>
</evidence>
<dbReference type="GO" id="GO:0005506">
    <property type="term" value="F:iron ion binding"/>
    <property type="evidence" value="ECO:0007669"/>
    <property type="project" value="InterPro"/>
</dbReference>
<comment type="pathway">
    <text evidence="3">Sphingolipid metabolism.</text>
</comment>
<dbReference type="Gene3D" id="3.10.120.10">
    <property type="entry name" value="Cytochrome b5-like heme/steroid binding domain"/>
    <property type="match status" value="1"/>
</dbReference>
<keyword evidence="13 20" id="KW-1133">Transmembrane helix</keyword>
<dbReference type="Pfam" id="PF00173">
    <property type="entry name" value="Cyt-b5"/>
    <property type="match status" value="1"/>
</dbReference>
<dbReference type="InterPro" id="IPR001199">
    <property type="entry name" value="Cyt_B5-like_heme/steroid-bd"/>
</dbReference>
<evidence type="ECO:0000256" key="5">
    <source>
        <dbReference type="ARBA" id="ARBA00005747"/>
    </source>
</evidence>
<keyword evidence="10" id="KW-0256">Endoplasmic reticulum</keyword>
<evidence type="ECO:0000256" key="12">
    <source>
        <dbReference type="ARBA" id="ARBA00022833"/>
    </source>
</evidence>
<comment type="pathway">
    <text evidence="4">Lipid metabolism.</text>
</comment>
<dbReference type="GO" id="GO:0006633">
    <property type="term" value="P:fatty acid biosynthetic process"/>
    <property type="evidence" value="ECO:0007669"/>
    <property type="project" value="UniProtKB-KW"/>
</dbReference>
<dbReference type="GO" id="GO:0020037">
    <property type="term" value="F:heme binding"/>
    <property type="evidence" value="ECO:0007669"/>
    <property type="project" value="InterPro"/>
</dbReference>
<keyword evidence="11" id="KW-0276">Fatty acid metabolism</keyword>
<feature type="transmembrane region" description="Helical" evidence="20">
    <location>
        <begin position="430"/>
        <end position="448"/>
    </location>
</feature>
<evidence type="ECO:0000256" key="10">
    <source>
        <dbReference type="ARBA" id="ARBA00022824"/>
    </source>
</evidence>
<evidence type="ECO:0000256" key="4">
    <source>
        <dbReference type="ARBA" id="ARBA00005189"/>
    </source>
</evidence>
<evidence type="ECO:0000256" key="2">
    <source>
        <dbReference type="ARBA" id="ARBA00004477"/>
    </source>
</evidence>
<keyword evidence="9" id="KW-0479">Metal-binding</keyword>
<sequence>MGSAFGRSSIGRHACSSSVPGTRRPAPIKQANCQVSPNTSCTTAKPLPPVLLPLHVHSSPPSPALDYSLALTQYSSWSLPRPLVVGLDSFCFCSSCVAREGVRVRERSEAVSKRKQCVGDSGRARFHLPRKGVRGTCLRRPETAATAARRIAEDSRRQKIPLWGRWLAGQSRAVQTALNRQVDEGACSLLKSRMTLPLQQVALAPSPMPGHFDGDANARANAKQLMFLKNLQGVLDTNVAESVDDENLEKLQVQAKELTMKEEHDHEDLTPALLTVNGKVYDVASFLDLHPGGADLITEHLNGKDVGRLMKGLDEPGAHIHSKAAMKMLEQFVVQKSVEKRAEETTPVIEKKFEIDLTKPLVAQVGYLGKDYDEWVHTPIICKESPRFFESDWIEFLTRTKWWVIPLVWMPVVLWSEMRAVKFGLPMEMVIPYMLVGCGLWTIAEYLIHRFLFHMKATTYWTAKAHYVLHGFHHKHPMDSMRLVFPPAFTFFFSYALWWLMKAIFPNGVSQSVSGGGLLAYIVYDLTHYFLHYGNAFSERLRSMKRYHLNHHFKVQSDSFGITSEFWDWVFGTLPAQYAKLHSQ</sequence>
<dbReference type="GO" id="GO:0080132">
    <property type="term" value="F:fatty acid 2-hydroxylase activity"/>
    <property type="evidence" value="ECO:0007669"/>
    <property type="project" value="InterPro"/>
</dbReference>
<organism evidence="22 23">
    <name type="scientific">Marchantia polymorpha subsp. ruderalis</name>
    <dbReference type="NCBI Taxonomy" id="1480154"/>
    <lineage>
        <taxon>Eukaryota</taxon>
        <taxon>Viridiplantae</taxon>
        <taxon>Streptophyta</taxon>
        <taxon>Embryophyta</taxon>
        <taxon>Marchantiophyta</taxon>
        <taxon>Marchantiopsida</taxon>
        <taxon>Marchantiidae</taxon>
        <taxon>Marchantiales</taxon>
        <taxon>Marchantiaceae</taxon>
        <taxon>Marchantia</taxon>
    </lineage>
</organism>
<evidence type="ECO:0000256" key="19">
    <source>
        <dbReference type="SAM" id="MobiDB-lite"/>
    </source>
</evidence>
<evidence type="ECO:0000256" key="7">
    <source>
        <dbReference type="ARBA" id="ARBA00022617"/>
    </source>
</evidence>
<feature type="transmembrane region" description="Helical" evidence="20">
    <location>
        <begin position="513"/>
        <end position="536"/>
    </location>
</feature>
<dbReference type="InterPro" id="IPR006694">
    <property type="entry name" value="Fatty_acid_hydroxylase"/>
</dbReference>
<protein>
    <recommendedName>
        <fullName evidence="21">Cytochrome b5 heme-binding domain-containing protein</fullName>
    </recommendedName>
</protein>
<evidence type="ECO:0000256" key="15">
    <source>
        <dbReference type="ARBA" id="ARBA00023004"/>
    </source>
</evidence>
<dbReference type="InterPro" id="IPR014430">
    <property type="entry name" value="Scs7"/>
</dbReference>
<comment type="similarity">
    <text evidence="5">Belongs to the sterol desaturase family. SCS7 subfamily.</text>
</comment>
<comment type="cofactor">
    <cofactor evidence="1">
        <name>Zn(2+)</name>
        <dbReference type="ChEBI" id="CHEBI:29105"/>
    </cofactor>
</comment>
<keyword evidence="12" id="KW-0862">Zinc</keyword>
<feature type="transmembrane region" description="Helical" evidence="20">
    <location>
        <begin position="483"/>
        <end position="501"/>
    </location>
</feature>
<name>A0A176VJU5_MARPO</name>
<keyword evidence="16" id="KW-0443">Lipid metabolism</keyword>
<comment type="subcellular location">
    <subcellularLocation>
        <location evidence="2">Endoplasmic reticulum membrane</location>
        <topology evidence="2">Multi-pass membrane protein</topology>
    </subcellularLocation>
</comment>
<keyword evidence="17 20" id="KW-0472">Membrane</keyword>
<proteinExistence type="inferred from homology"/>
<dbReference type="PANTHER" id="PTHR12863">
    <property type="entry name" value="FATTY ACID HYDROXYLASE"/>
    <property type="match status" value="1"/>
</dbReference>
<feature type="domain" description="Cytochrome b5 heme-binding" evidence="21">
    <location>
        <begin position="255"/>
        <end position="334"/>
    </location>
</feature>
<evidence type="ECO:0000256" key="14">
    <source>
        <dbReference type="ARBA" id="ARBA00023002"/>
    </source>
</evidence>
<gene>
    <name evidence="22" type="ORF">AXG93_3833s1170</name>
</gene>
<keyword evidence="15" id="KW-0408">Iron</keyword>
<accession>A0A176VJU5</accession>
<dbReference type="InterPro" id="IPR018506">
    <property type="entry name" value="Cyt_B5_heme-BS"/>
</dbReference>
<keyword evidence="6" id="KW-0444">Lipid biosynthesis</keyword>
<evidence type="ECO:0000256" key="9">
    <source>
        <dbReference type="ARBA" id="ARBA00022723"/>
    </source>
</evidence>
<dbReference type="PROSITE" id="PS00191">
    <property type="entry name" value="CYTOCHROME_B5_1"/>
    <property type="match status" value="1"/>
</dbReference>
<dbReference type="GO" id="GO:0005789">
    <property type="term" value="C:endoplasmic reticulum membrane"/>
    <property type="evidence" value="ECO:0007669"/>
    <property type="project" value="UniProtKB-SubCell"/>
</dbReference>
<dbReference type="EMBL" id="LVLJ01003509">
    <property type="protein sequence ID" value="OAE21238.1"/>
    <property type="molecule type" value="Genomic_DNA"/>
</dbReference>
<comment type="caution">
    <text evidence="22">The sequence shown here is derived from an EMBL/GenBank/DDBJ whole genome shotgun (WGS) entry which is preliminary data.</text>
</comment>
<evidence type="ECO:0000259" key="21">
    <source>
        <dbReference type="PROSITE" id="PS50255"/>
    </source>
</evidence>
<dbReference type="SUPFAM" id="SSF55856">
    <property type="entry name" value="Cytochrome b5-like heme/steroid binding domain"/>
    <property type="match status" value="1"/>
</dbReference>
<dbReference type="InterPro" id="IPR036400">
    <property type="entry name" value="Cyt_B5-like_heme/steroid_sf"/>
</dbReference>
<evidence type="ECO:0000256" key="20">
    <source>
        <dbReference type="SAM" id="Phobius"/>
    </source>
</evidence>
<evidence type="ECO:0000256" key="18">
    <source>
        <dbReference type="ARBA" id="ARBA00023160"/>
    </source>
</evidence>
<keyword evidence="8 20" id="KW-0812">Transmembrane</keyword>
<evidence type="ECO:0000256" key="13">
    <source>
        <dbReference type="ARBA" id="ARBA00022989"/>
    </source>
</evidence>
<reference evidence="22" key="1">
    <citation type="submission" date="2016-03" db="EMBL/GenBank/DDBJ databases">
        <title>Mechanisms controlling the formation of the plant cell surface in tip-growing cells are functionally conserved among land plants.</title>
        <authorList>
            <person name="Honkanen S."/>
            <person name="Jones V.A."/>
            <person name="Morieri G."/>
            <person name="Champion C."/>
            <person name="Hetherington A.J."/>
            <person name="Kelly S."/>
            <person name="Saint-Marcoux D."/>
            <person name="Proust H."/>
            <person name="Prescott H."/>
            <person name="Dolan L."/>
        </authorList>
    </citation>
    <scope>NUCLEOTIDE SEQUENCE [LARGE SCALE GENOMIC DNA]</scope>
    <source>
        <tissue evidence="22">Whole gametophyte</tissue>
    </source>
</reference>
<dbReference type="SMART" id="SM01117">
    <property type="entry name" value="Cyt-b5"/>
    <property type="match status" value="1"/>
</dbReference>
<dbReference type="Proteomes" id="UP000077202">
    <property type="component" value="Unassembled WGS sequence"/>
</dbReference>
<evidence type="ECO:0000313" key="22">
    <source>
        <dbReference type="EMBL" id="OAE21238.1"/>
    </source>
</evidence>
<keyword evidence="18" id="KW-0275">Fatty acid biosynthesis</keyword>
<dbReference type="Pfam" id="PF04116">
    <property type="entry name" value="FA_hydroxylase"/>
    <property type="match status" value="1"/>
</dbReference>
<evidence type="ECO:0000256" key="11">
    <source>
        <dbReference type="ARBA" id="ARBA00022832"/>
    </source>
</evidence>
<keyword evidence="23" id="KW-1185">Reference proteome</keyword>
<feature type="region of interest" description="Disordered" evidence="19">
    <location>
        <begin position="1"/>
        <end position="29"/>
    </location>
</feature>
<keyword evidence="7" id="KW-0349">Heme</keyword>
<evidence type="ECO:0000256" key="1">
    <source>
        <dbReference type="ARBA" id="ARBA00001947"/>
    </source>
</evidence>
<evidence type="ECO:0000313" key="23">
    <source>
        <dbReference type="Proteomes" id="UP000077202"/>
    </source>
</evidence>
<dbReference type="PROSITE" id="PS50255">
    <property type="entry name" value="CYTOCHROME_B5_2"/>
    <property type="match status" value="1"/>
</dbReference>
<evidence type="ECO:0000256" key="17">
    <source>
        <dbReference type="ARBA" id="ARBA00023136"/>
    </source>
</evidence>
<dbReference type="PANTHER" id="PTHR12863:SF21">
    <property type="entry name" value="FATTY ACID 2-HYDROXYLASE"/>
    <property type="match status" value="1"/>
</dbReference>
<dbReference type="AlphaFoldDB" id="A0A176VJU5"/>